<dbReference type="PATRIC" id="fig|1202724.3.peg.964"/>
<organism evidence="2 3">
    <name type="scientific">Flavobacterium akiainvivens</name>
    <dbReference type="NCBI Taxonomy" id="1202724"/>
    <lineage>
        <taxon>Bacteria</taxon>
        <taxon>Pseudomonadati</taxon>
        <taxon>Bacteroidota</taxon>
        <taxon>Flavobacteriia</taxon>
        <taxon>Flavobacteriales</taxon>
        <taxon>Flavobacteriaceae</taxon>
        <taxon>Flavobacterium</taxon>
    </lineage>
</organism>
<accession>A0A0M8M820</accession>
<dbReference type="Proteomes" id="UP000037755">
    <property type="component" value="Unassembled WGS sequence"/>
</dbReference>
<dbReference type="RefSeq" id="WP_054406560.1">
    <property type="nucleotide sequence ID" value="NZ_FOYA01000019.1"/>
</dbReference>
<dbReference type="InterPro" id="IPR001387">
    <property type="entry name" value="Cro/C1-type_HTH"/>
</dbReference>
<evidence type="ECO:0000313" key="2">
    <source>
        <dbReference type="EMBL" id="KOS05403.1"/>
    </source>
</evidence>
<dbReference type="OrthoDB" id="1446321at2"/>
<dbReference type="Gene3D" id="1.10.260.40">
    <property type="entry name" value="lambda repressor-like DNA-binding domains"/>
    <property type="match status" value="1"/>
</dbReference>
<evidence type="ECO:0000259" key="1">
    <source>
        <dbReference type="PROSITE" id="PS50943"/>
    </source>
</evidence>
<gene>
    <name evidence="2" type="ORF">AM493_04655</name>
</gene>
<dbReference type="CDD" id="cd00093">
    <property type="entry name" value="HTH_XRE"/>
    <property type="match status" value="1"/>
</dbReference>
<protein>
    <recommendedName>
        <fullName evidence="1">HTH cro/C1-type domain-containing protein</fullName>
    </recommendedName>
</protein>
<dbReference type="Pfam" id="PF12844">
    <property type="entry name" value="HTH_19"/>
    <property type="match status" value="1"/>
</dbReference>
<reference evidence="2 3" key="1">
    <citation type="submission" date="2015-08" db="EMBL/GenBank/DDBJ databases">
        <title>Whole genome sequence of Flavobacterium akiainvivens IK-1T, from decaying Wikstroemia oahuensis, an endemic Hawaiian shrub.</title>
        <authorList>
            <person name="Wan X."/>
            <person name="Hou S."/>
            <person name="Saito J."/>
            <person name="Donachie S."/>
        </authorList>
    </citation>
    <scope>NUCLEOTIDE SEQUENCE [LARGE SCALE GENOMIC DNA]</scope>
    <source>
        <strain evidence="2 3">IK-1</strain>
    </source>
</reference>
<dbReference type="AlphaFoldDB" id="A0A0M8M820"/>
<evidence type="ECO:0000313" key="3">
    <source>
        <dbReference type="Proteomes" id="UP000037755"/>
    </source>
</evidence>
<sequence>MIQFKDKRLVKFGERVREVREQKGWSINDVITRGQLSRSDLNAIESGSKNFGFTTLLELCKSLEVSASELLNFGLE</sequence>
<dbReference type="EMBL" id="LIYD01000005">
    <property type="protein sequence ID" value="KOS05403.1"/>
    <property type="molecule type" value="Genomic_DNA"/>
</dbReference>
<name>A0A0M8M820_9FLAO</name>
<comment type="caution">
    <text evidence="2">The sequence shown here is derived from an EMBL/GenBank/DDBJ whole genome shotgun (WGS) entry which is preliminary data.</text>
</comment>
<keyword evidence="3" id="KW-1185">Reference proteome</keyword>
<feature type="domain" description="HTH cro/C1-type" evidence="1">
    <location>
        <begin position="16"/>
        <end position="70"/>
    </location>
</feature>
<dbReference type="PROSITE" id="PS50943">
    <property type="entry name" value="HTH_CROC1"/>
    <property type="match status" value="1"/>
</dbReference>
<dbReference type="SUPFAM" id="SSF47413">
    <property type="entry name" value="lambda repressor-like DNA-binding domains"/>
    <property type="match status" value="1"/>
</dbReference>
<dbReference type="GO" id="GO:0003677">
    <property type="term" value="F:DNA binding"/>
    <property type="evidence" value="ECO:0007669"/>
    <property type="project" value="InterPro"/>
</dbReference>
<dbReference type="InterPro" id="IPR010982">
    <property type="entry name" value="Lambda_DNA-bd_dom_sf"/>
</dbReference>
<dbReference type="STRING" id="1202724.AM493_04655"/>
<proteinExistence type="predicted"/>
<dbReference type="SMART" id="SM00530">
    <property type="entry name" value="HTH_XRE"/>
    <property type="match status" value="1"/>
</dbReference>